<feature type="non-terminal residue" evidence="1">
    <location>
        <position position="1"/>
    </location>
</feature>
<dbReference type="AlphaFoldDB" id="A0A3P6QKM4"/>
<accession>A0A3P6QKM4</accession>
<reference evidence="1 2" key="1">
    <citation type="submission" date="2018-11" db="EMBL/GenBank/DDBJ databases">
        <authorList>
            <consortium name="Pathogen Informatics"/>
        </authorList>
    </citation>
    <scope>NUCLEOTIDE SEQUENCE [LARGE SCALE GENOMIC DNA]</scope>
</reference>
<dbReference type="Gene3D" id="3.40.50.410">
    <property type="entry name" value="von Willebrand factor, type A domain"/>
    <property type="match status" value="1"/>
</dbReference>
<evidence type="ECO:0000313" key="2">
    <source>
        <dbReference type="Proteomes" id="UP000271889"/>
    </source>
</evidence>
<protein>
    <submittedName>
        <fullName evidence="1">Uncharacterized protein</fullName>
    </submittedName>
</protein>
<organism evidence="1 2">
    <name type="scientific">Cylicostephanus goldi</name>
    <name type="common">Nematode worm</name>
    <dbReference type="NCBI Taxonomy" id="71465"/>
    <lineage>
        <taxon>Eukaryota</taxon>
        <taxon>Metazoa</taxon>
        <taxon>Ecdysozoa</taxon>
        <taxon>Nematoda</taxon>
        <taxon>Chromadorea</taxon>
        <taxon>Rhabditida</taxon>
        <taxon>Rhabditina</taxon>
        <taxon>Rhabditomorpha</taxon>
        <taxon>Strongyloidea</taxon>
        <taxon>Strongylidae</taxon>
        <taxon>Cylicostephanus</taxon>
    </lineage>
</organism>
<proteinExistence type="predicted"/>
<sequence>AIRLANANFDTAQHRPNARKVIVIIASAFQSGRQNDPVTAASTFKEDGGVIITIEYVQTHGAPVPMLDVLASPGYALTNRYGKLHVWSLHKLFCRDCVVANVSHPWIAQFTIDQKVDVLPMYGVTCSYS</sequence>
<dbReference type="OrthoDB" id="5829213at2759"/>
<dbReference type="SUPFAM" id="SSF53300">
    <property type="entry name" value="vWA-like"/>
    <property type="match status" value="1"/>
</dbReference>
<dbReference type="InterPro" id="IPR036465">
    <property type="entry name" value="vWFA_dom_sf"/>
</dbReference>
<gene>
    <name evidence="1" type="ORF">CGOC_LOCUS750</name>
</gene>
<dbReference type="EMBL" id="UYRV01001157">
    <property type="protein sequence ID" value="VDK46347.1"/>
    <property type="molecule type" value="Genomic_DNA"/>
</dbReference>
<name>A0A3P6QKM4_CYLGO</name>
<keyword evidence="2" id="KW-1185">Reference proteome</keyword>
<dbReference type="Proteomes" id="UP000271889">
    <property type="component" value="Unassembled WGS sequence"/>
</dbReference>
<evidence type="ECO:0000313" key="1">
    <source>
        <dbReference type="EMBL" id="VDK46347.1"/>
    </source>
</evidence>